<dbReference type="PANTHER" id="PTHR35368">
    <property type="entry name" value="HYDROPEROXIDE REDUCTASE"/>
    <property type="match status" value="1"/>
</dbReference>
<accession>A0A846XH54</accession>
<dbReference type="PANTHER" id="PTHR35368:SF1">
    <property type="entry name" value="HYDROPEROXIDE REDUCTASE"/>
    <property type="match status" value="1"/>
</dbReference>
<dbReference type="Pfam" id="PF02566">
    <property type="entry name" value="OsmC"/>
    <property type="match status" value="1"/>
</dbReference>
<dbReference type="RefSeq" id="WP_068042439.1">
    <property type="nucleotide sequence ID" value="NZ_JAAXOO010000005.1"/>
</dbReference>
<name>A0A846XH54_9NOCA</name>
<gene>
    <name evidence="1" type="ORF">HGA13_19935</name>
</gene>
<dbReference type="InterPro" id="IPR003718">
    <property type="entry name" value="OsmC/Ohr_fam"/>
</dbReference>
<evidence type="ECO:0000313" key="2">
    <source>
        <dbReference type="Proteomes" id="UP000565715"/>
    </source>
</evidence>
<dbReference type="SUPFAM" id="SSF82784">
    <property type="entry name" value="OsmC-like"/>
    <property type="match status" value="1"/>
</dbReference>
<reference evidence="1 2" key="1">
    <citation type="submission" date="2020-04" db="EMBL/GenBank/DDBJ databases">
        <title>MicrobeNet Type strains.</title>
        <authorList>
            <person name="Nicholson A.C."/>
        </authorList>
    </citation>
    <scope>NUCLEOTIDE SEQUENCE [LARGE SCALE GENOMIC DNA]</scope>
    <source>
        <strain evidence="1 2">DSM 45078</strain>
    </source>
</reference>
<proteinExistence type="predicted"/>
<dbReference type="InterPro" id="IPR052924">
    <property type="entry name" value="OsmC/Ohr_hydroprdx_reductase"/>
</dbReference>
<dbReference type="AlphaFoldDB" id="A0A846XH54"/>
<keyword evidence="2" id="KW-1185">Reference proteome</keyword>
<sequence>MTAGTSSLNDISAATADAVAQDPANAAVVFRASGIPQGTVGSAITAGAHGLRVDEPPALGGEGTAPNPVEVYLGALISCQVVTYRFWAQRLGIVVEDLSIEAEGDLDIRGFFGLDDRVRAGFQAVRVRVKITGPETAQRYAELQAAVDAHCPVLDLTTGATLVETTLETA</sequence>
<dbReference type="EMBL" id="JAAXOO010000005">
    <property type="protein sequence ID" value="NKY35322.1"/>
    <property type="molecule type" value="Genomic_DNA"/>
</dbReference>
<protein>
    <submittedName>
        <fullName evidence="1">OsmC family protein</fullName>
    </submittedName>
</protein>
<comment type="caution">
    <text evidence="1">The sequence shown here is derived from an EMBL/GenBank/DDBJ whole genome shotgun (WGS) entry which is preliminary data.</text>
</comment>
<organism evidence="1 2">
    <name type="scientific">Nocardia speluncae</name>
    <dbReference type="NCBI Taxonomy" id="419477"/>
    <lineage>
        <taxon>Bacteria</taxon>
        <taxon>Bacillati</taxon>
        <taxon>Actinomycetota</taxon>
        <taxon>Actinomycetes</taxon>
        <taxon>Mycobacteriales</taxon>
        <taxon>Nocardiaceae</taxon>
        <taxon>Nocardia</taxon>
    </lineage>
</organism>
<dbReference type="InterPro" id="IPR015946">
    <property type="entry name" value="KH_dom-like_a/b"/>
</dbReference>
<dbReference type="InterPro" id="IPR036102">
    <property type="entry name" value="OsmC/Ohrsf"/>
</dbReference>
<evidence type="ECO:0000313" key="1">
    <source>
        <dbReference type="EMBL" id="NKY35322.1"/>
    </source>
</evidence>
<dbReference type="Proteomes" id="UP000565715">
    <property type="component" value="Unassembled WGS sequence"/>
</dbReference>
<dbReference type="Gene3D" id="3.30.300.20">
    <property type="match status" value="1"/>
</dbReference>